<dbReference type="GO" id="GO:0009244">
    <property type="term" value="P:lipopolysaccharide core region biosynthetic process"/>
    <property type="evidence" value="ECO:0007669"/>
    <property type="project" value="TreeGrafter"/>
</dbReference>
<evidence type="ECO:0000256" key="5">
    <source>
        <dbReference type="ARBA" id="ARBA00047503"/>
    </source>
</evidence>
<comment type="catalytic activity">
    <reaction evidence="5">
        <text>an L-alpha-D-Hep-(1-&gt;5)-[alpha-Kdo-(2-&gt;4)]-alpha-Kdo-(2-&gt;6)-lipid A + ADP-L-glycero-beta-D-manno-heptose = an L-alpha-D-Hep-(1-&gt;3)-L-alpha-D-Hep-(1-&gt;5)-[alpha-Kdo-(2-&gt;4)]-alpha-Kdo-(2-&gt;6)-lipid A + ADP + H(+)</text>
        <dbReference type="Rhea" id="RHEA:74071"/>
        <dbReference type="ChEBI" id="CHEBI:15378"/>
        <dbReference type="ChEBI" id="CHEBI:61506"/>
        <dbReference type="ChEBI" id="CHEBI:193068"/>
        <dbReference type="ChEBI" id="CHEBI:193069"/>
        <dbReference type="ChEBI" id="CHEBI:456216"/>
        <dbReference type="EC" id="2.4.99.24"/>
    </reaction>
</comment>
<dbReference type="InterPro" id="IPR051199">
    <property type="entry name" value="LPS_LOS_Heptosyltrfase"/>
</dbReference>
<dbReference type="Gene3D" id="3.40.50.2000">
    <property type="entry name" value="Glycogen Phosphorylase B"/>
    <property type="match status" value="2"/>
</dbReference>
<dbReference type="EC" id="2.4.99.24" evidence="4"/>
<dbReference type="InterPro" id="IPR011910">
    <property type="entry name" value="RfaF"/>
</dbReference>
<reference evidence="6" key="1">
    <citation type="submission" date="2018-07" db="EMBL/GenBank/DDBJ databases">
        <authorList>
            <consortium name="Genoscope - CEA"/>
            <person name="William W."/>
        </authorList>
    </citation>
    <scope>NUCLEOTIDE SEQUENCE</scope>
    <source>
        <strain evidence="6">IK1</strain>
    </source>
</reference>
<dbReference type="PANTHER" id="PTHR30160:SF7">
    <property type="entry name" value="ADP-HEPTOSE--LPS HEPTOSYLTRANSFERASE 2"/>
    <property type="match status" value="1"/>
</dbReference>
<gene>
    <name evidence="6" type="ORF">TRIP_B10042</name>
</gene>
<dbReference type="GO" id="GO:0008713">
    <property type="term" value="F:ADP-heptose-lipopolysaccharide heptosyltransferase activity"/>
    <property type="evidence" value="ECO:0007669"/>
    <property type="project" value="UniProtKB-EC"/>
</dbReference>
<dbReference type="FunFam" id="3.40.50.2000:FF:000023">
    <property type="entry name" value="ADP-heptose--LPS heptosyltransferase II"/>
    <property type="match status" value="1"/>
</dbReference>
<evidence type="ECO:0000256" key="1">
    <source>
        <dbReference type="ARBA" id="ARBA00022676"/>
    </source>
</evidence>
<protein>
    <recommendedName>
        <fullName evidence="4">lipopolysaccharide heptosyltransferase II</fullName>
        <ecNumber evidence="4">2.4.99.24</ecNumber>
    </recommendedName>
</protein>
<dbReference type="PANTHER" id="PTHR30160">
    <property type="entry name" value="TETRAACYLDISACCHARIDE 4'-KINASE-RELATED"/>
    <property type="match status" value="1"/>
</dbReference>
<dbReference type="Pfam" id="PF01075">
    <property type="entry name" value="Glyco_transf_9"/>
    <property type="match status" value="1"/>
</dbReference>
<evidence type="ECO:0000256" key="4">
    <source>
        <dbReference type="ARBA" id="ARBA00044042"/>
    </source>
</evidence>
<evidence type="ECO:0000256" key="3">
    <source>
        <dbReference type="ARBA" id="ARBA00043995"/>
    </source>
</evidence>
<keyword evidence="2" id="KW-0808">Transferase</keyword>
<dbReference type="GO" id="GO:0005829">
    <property type="term" value="C:cytosol"/>
    <property type="evidence" value="ECO:0007669"/>
    <property type="project" value="TreeGrafter"/>
</dbReference>
<accession>A0A652ZZY5</accession>
<proteinExistence type="inferred from homology"/>
<comment type="similarity">
    <text evidence="3">Belongs to the glycosyltransferase 9 family.</text>
</comment>
<dbReference type="CDD" id="cd03789">
    <property type="entry name" value="GT9_LPS_heptosyltransferase"/>
    <property type="match status" value="1"/>
</dbReference>
<keyword evidence="1" id="KW-0328">Glycosyltransferase</keyword>
<organism evidence="6">
    <name type="scientific">Uncultured Desulfatiglans sp</name>
    <dbReference type="NCBI Taxonomy" id="1748965"/>
    <lineage>
        <taxon>Bacteria</taxon>
        <taxon>Pseudomonadati</taxon>
        <taxon>Thermodesulfobacteriota</taxon>
        <taxon>Desulfobacteria</taxon>
        <taxon>Desulfatiglandales</taxon>
        <taxon>Desulfatiglandaceae</taxon>
        <taxon>Desulfatiglans</taxon>
        <taxon>environmental samples</taxon>
    </lineage>
</organism>
<evidence type="ECO:0000313" key="6">
    <source>
        <dbReference type="EMBL" id="VBB41314.1"/>
    </source>
</evidence>
<dbReference type="NCBIfam" id="TIGR02195">
    <property type="entry name" value="heptsyl_trn_II"/>
    <property type="match status" value="1"/>
</dbReference>
<sequence>MSEGLKREVPAPAMRGGGPIDRRSVHRVLVRATNWVGDMVMCLPALEALRENFPSARITVLALPWVSALLQGHPAVDDLLVLRKSGAFAADAAARIRCAGAVRSGGFDLAVLFQNAFEAALLAFLGGVPRRLGYNTDGRGPLLTHRVVREPAVLEVHQVEYYLAILKAAGWAAESREPRLFLADADAEAAAGWFEREGIGADAPVVGLSPGAMYGSAKRWPAERFAAVGDLAARLWGAKVLIFGSGRESAICQQVAATMQRPSIDLCGRTSLGAAVGLIGRCNAFVTNDSGLMHIAAALGVPTLAVFGSTDPQATGPRGARTAMVRHPVECAPCLEPDCPEGHHGCMLSIEPAEVWRALETLTGRA</sequence>
<name>A0A652ZZY5_UNCDX</name>
<dbReference type="SUPFAM" id="SSF53756">
    <property type="entry name" value="UDP-Glycosyltransferase/glycogen phosphorylase"/>
    <property type="match status" value="1"/>
</dbReference>
<dbReference type="InterPro" id="IPR002201">
    <property type="entry name" value="Glyco_trans_9"/>
</dbReference>
<dbReference type="EMBL" id="UPXX01000001">
    <property type="protein sequence ID" value="VBB41314.1"/>
    <property type="molecule type" value="Genomic_DNA"/>
</dbReference>
<evidence type="ECO:0000256" key="2">
    <source>
        <dbReference type="ARBA" id="ARBA00022679"/>
    </source>
</evidence>
<dbReference type="AlphaFoldDB" id="A0A652ZZY5"/>